<reference evidence="1" key="2">
    <citation type="journal article" date="2000" name="Genome Res.">
        <title>Normalization and subtraction of cap-trapper-selected cDNAs to prepare full-length cDNA libraries for rapid discovery of new genes.</title>
        <authorList>
            <person name="Carninci P."/>
            <person name="Shibata Y."/>
            <person name="Hayatsu N."/>
            <person name="Sugahara Y."/>
            <person name="Shibata K."/>
            <person name="Itoh M."/>
            <person name="Konno H."/>
            <person name="Okazaki Y."/>
            <person name="Muramatsu M."/>
            <person name="Hayashizaki Y."/>
        </authorList>
    </citation>
    <scope>NUCLEOTIDE SEQUENCE</scope>
    <source>
        <strain evidence="1">C57BL/6J</strain>
        <tissue evidence="1">Embryonic body between diaphragm region and neck</tissue>
    </source>
</reference>
<reference evidence="1" key="4">
    <citation type="journal article" date="2001" name="Nature">
        <title>Functional annotation of a full-length mouse cDNA collection.</title>
        <authorList>
            <consortium name="The RIKEN Genome Exploration Research Group Phase II Team and the FANTOM Consortium"/>
        </authorList>
    </citation>
    <scope>NUCLEOTIDE SEQUENCE</scope>
    <source>
        <strain evidence="1">C57BL/6J</strain>
        <tissue evidence="1">Embryonic body between diaphragm region and neck</tissue>
    </source>
</reference>
<reference evidence="1" key="3">
    <citation type="journal article" date="2000" name="Genome Res.">
        <title>RIKEN integrated sequence analysis (RISA) system--384-format sequencing pipeline with 384 multicapillary sequencer.</title>
        <authorList>
            <person name="Shibata K."/>
            <person name="Itoh M."/>
            <person name="Aizawa K."/>
            <person name="Nagaoka S."/>
            <person name="Sasaki N."/>
            <person name="Carninci P."/>
            <person name="Konno H."/>
            <person name="Akiyama J."/>
            <person name="Nishi K."/>
            <person name="Kitsunai T."/>
            <person name="Tashiro H."/>
            <person name="Itoh M."/>
            <person name="Sumi N."/>
            <person name="Ishii Y."/>
            <person name="Nakamura S."/>
            <person name="Hazama M."/>
            <person name="Nishine T."/>
            <person name="Harada A."/>
            <person name="Yamamoto R."/>
            <person name="Matsumoto H."/>
            <person name="Sakaguchi S."/>
            <person name="Ikegami T."/>
            <person name="Kashiwagi K."/>
            <person name="Fujiwake S."/>
            <person name="Inoue K."/>
            <person name="Togawa Y."/>
            <person name="Izawa M."/>
            <person name="Ohara E."/>
            <person name="Watahiki M."/>
            <person name="Yoneda Y."/>
            <person name="Ishikawa T."/>
            <person name="Ozawa K."/>
            <person name="Tanaka T."/>
            <person name="Matsuura S."/>
            <person name="Kawai J."/>
            <person name="Okazaki Y."/>
            <person name="Muramatsu M."/>
            <person name="Inoue Y."/>
            <person name="Kira A."/>
            <person name="Hayashizaki Y."/>
        </authorList>
    </citation>
    <scope>NUCLEOTIDE SEQUENCE</scope>
    <source>
        <strain evidence="1">C57BL/6J</strain>
        <tissue evidence="1">Embryonic body between diaphragm region and neck</tissue>
    </source>
</reference>
<protein>
    <submittedName>
        <fullName evidence="1">Uncharacterized protein</fullName>
    </submittedName>
</protein>
<evidence type="ECO:0000313" key="1">
    <source>
        <dbReference type="EMBL" id="BAC28753.1"/>
    </source>
</evidence>
<evidence type="ECO:0000313" key="2">
    <source>
        <dbReference type="MGI" id="MGI:1921620"/>
    </source>
</evidence>
<dbReference type="MGI" id="MGI:1921620">
    <property type="gene designation" value="Rptor"/>
</dbReference>
<reference evidence="1" key="7">
    <citation type="journal article" date="2005" name="Science">
        <title>The Transcriptional Landscape of the Mammalian Genome.</title>
        <authorList>
            <consortium name="The FANTOM Consortium"/>
            <consortium name="Riken Genome Exploration Research Group and Genome Science Group (Genome Network Project Core Group)"/>
        </authorList>
    </citation>
    <scope>NUCLEOTIDE SEQUENCE</scope>
    <source>
        <strain evidence="1">C57BL/6J</strain>
        <tissue evidence="1">Embryonic body between diaphragm region and neck</tissue>
    </source>
</reference>
<reference evidence="1" key="6">
    <citation type="journal article" date="2002" name="Nature">
        <title>Analysis of the mouse transcriptome based on functional annotation of 60,770 full-length cDNAs.</title>
        <authorList>
            <consortium name="The FANTOM Consortium and the RIKEN Genome Exploration Research Group Phase I and II Team"/>
        </authorList>
    </citation>
    <scope>NUCLEOTIDE SEQUENCE</scope>
    <source>
        <strain evidence="1">C57BL/6J</strain>
        <tissue evidence="1">Embryonic body between diaphragm region and neck</tissue>
    </source>
</reference>
<reference evidence="1" key="1">
    <citation type="journal article" date="1999" name="Methods Enzymol.">
        <title>High-efficiency full-length cDNA cloning.</title>
        <authorList>
            <person name="Carninci P."/>
            <person name="Hayashizaki Y."/>
        </authorList>
    </citation>
    <scope>NUCLEOTIDE SEQUENCE</scope>
    <source>
        <strain evidence="1">C57BL/6J</strain>
        <tissue evidence="1">Embryonic body between diaphragm region and neck</tissue>
    </source>
</reference>
<reference evidence="1" key="5">
    <citation type="submission" date="2001-07" db="EMBL/GenBank/DDBJ databases">
        <authorList>
            <person name="Adachi J."/>
            <person name="Aizawa K."/>
            <person name="Akimura T."/>
            <person name="Arakawa T."/>
            <person name="Bono H."/>
            <person name="Carninci P."/>
            <person name="Fukuda S."/>
            <person name="Furuno M."/>
            <person name="Hanagaki T."/>
            <person name="Hara A."/>
            <person name="Hashizume W."/>
            <person name="Hayashida K."/>
            <person name="Hayatsu N."/>
            <person name="Hiramoto K."/>
            <person name="Hiraoka T."/>
            <person name="Hirozane T."/>
            <person name="Hori F."/>
            <person name="Imotani K."/>
            <person name="Ishii Y."/>
            <person name="Itoh M."/>
            <person name="Kagawa I."/>
            <person name="Kasukawa T."/>
            <person name="Katoh H."/>
            <person name="Kawai J."/>
            <person name="Kojima Y."/>
            <person name="Kondo S."/>
            <person name="Konno H."/>
            <person name="Kouda M."/>
            <person name="Koya S."/>
            <person name="Kurihara C."/>
            <person name="Matsuyama T."/>
            <person name="Miyazaki A."/>
            <person name="Murata M."/>
            <person name="Nakamura M."/>
            <person name="Nishi K."/>
            <person name="Nomura K."/>
            <person name="Numazaki R."/>
            <person name="Ohno M."/>
            <person name="Ohsato N."/>
            <person name="Okazaki Y."/>
            <person name="Saito R."/>
            <person name="Saitoh H."/>
            <person name="Sakai C."/>
            <person name="Sakai K."/>
            <person name="Sakazume N."/>
            <person name="Sano H."/>
            <person name="Sasaki D."/>
            <person name="Shibata K."/>
            <person name="Shinagawa A."/>
            <person name="Shiraki T."/>
            <person name="Sogabe Y."/>
            <person name="Tagami M."/>
            <person name="Tagawa A."/>
            <person name="Takahashi F."/>
            <person name="Takaku-Akahira S."/>
            <person name="Takeda Y."/>
            <person name="Tanaka T."/>
            <person name="Tomaru A."/>
            <person name="Toya T."/>
            <person name="Yasunishi A."/>
            <person name="Muramatsu M."/>
            <person name="Hayashizaki Y."/>
        </authorList>
    </citation>
    <scope>NUCLEOTIDE SEQUENCE</scope>
    <source>
        <strain evidence="1">C57BL/6J</strain>
        <tissue evidence="1">Embryonic body between diaphragm region and neck</tissue>
    </source>
</reference>
<name>Q8BSE8_MOUSE</name>
<accession>Q8BSE8</accession>
<gene>
    <name evidence="2" type="primary">Rptor</name>
</gene>
<dbReference type="AlphaFoldDB" id="Q8BSE8"/>
<organism evidence="1">
    <name type="scientific">Mus musculus</name>
    <name type="common">Mouse</name>
    <dbReference type="NCBI Taxonomy" id="10090"/>
    <lineage>
        <taxon>Eukaryota</taxon>
        <taxon>Metazoa</taxon>
        <taxon>Chordata</taxon>
        <taxon>Craniata</taxon>
        <taxon>Vertebrata</taxon>
        <taxon>Euteleostomi</taxon>
        <taxon>Mammalia</taxon>
        <taxon>Eutheria</taxon>
        <taxon>Euarchontoglires</taxon>
        <taxon>Glires</taxon>
        <taxon>Rodentia</taxon>
        <taxon>Myomorpha</taxon>
        <taxon>Muroidea</taxon>
        <taxon>Muridae</taxon>
        <taxon>Murinae</taxon>
        <taxon>Mus</taxon>
        <taxon>Mus</taxon>
    </lineage>
</organism>
<reference evidence="1" key="8">
    <citation type="journal article" date="2005" name="Science">
        <title>Antisense Transcription in the Mammalian Transcriptome.</title>
        <authorList>
            <consortium name="RIKEN Genome Exploration Research Group and Genome Science Group (Genome Network Project Core Group) and the FANTOM Consortium"/>
        </authorList>
    </citation>
    <scope>NUCLEOTIDE SEQUENCE</scope>
    <source>
        <strain evidence="1">C57BL/6J</strain>
        <tissue evidence="1">Embryonic body between diaphragm region and neck</tissue>
    </source>
</reference>
<sequence length="202" mass="22143">MLASPCIGLRHFTELRGWRAASALLMVELRLHDAVCAEHEFHSVLVCLTRVCVHRQERTMDTVALDVSTVPVCPTCVCVHRQVRTLGTAALDGPSIAEQLHTNRTQHNDVLKSIFRFPWESGSFRGQVPTGAQGHGLGHLWQRLGPCAVFSGPVLAKSIFPVRGSYRLSCPGQAEQETLARPLEMHSPNRVGLKEASPLVGP</sequence>
<proteinExistence type="evidence at transcript level"/>
<dbReference type="EMBL" id="AK034557">
    <property type="protein sequence ID" value="BAC28753.1"/>
    <property type="molecule type" value="mRNA"/>
</dbReference>
<dbReference type="AGR" id="MGI:1921620"/>